<keyword evidence="4" id="KW-1185">Reference proteome</keyword>
<feature type="region of interest" description="Disordered" evidence="1">
    <location>
        <begin position="103"/>
        <end position="125"/>
    </location>
</feature>
<evidence type="ECO:0000256" key="1">
    <source>
        <dbReference type="SAM" id="MobiDB-lite"/>
    </source>
</evidence>
<evidence type="ECO:0000313" key="4">
    <source>
        <dbReference type="Proteomes" id="UP000239494"/>
    </source>
</evidence>
<name>A0A2T0TL47_9PSEU</name>
<feature type="transmembrane region" description="Helical" evidence="2">
    <location>
        <begin position="135"/>
        <end position="156"/>
    </location>
</feature>
<proteinExistence type="predicted"/>
<organism evidence="3 4">
    <name type="scientific">Umezawaea tangerina</name>
    <dbReference type="NCBI Taxonomy" id="84725"/>
    <lineage>
        <taxon>Bacteria</taxon>
        <taxon>Bacillati</taxon>
        <taxon>Actinomycetota</taxon>
        <taxon>Actinomycetes</taxon>
        <taxon>Pseudonocardiales</taxon>
        <taxon>Pseudonocardiaceae</taxon>
        <taxon>Umezawaea</taxon>
    </lineage>
</organism>
<gene>
    <name evidence="3" type="ORF">CLV43_101615</name>
</gene>
<dbReference type="OrthoDB" id="3694898at2"/>
<sequence length="257" mass="25990">MDEQETGYQLRIMSEEHEKKTGLDLKPAQIAAGALAAVTAAFLGSKLNVAGTISGAAVASVVSTIGGALYQRSIERTRESVRRVGSKAWVVRSVEGVTQVETITGTPPSGVAENTAETEKDTEDKTAEIRRWPRIAAGAVLVFALGMLAVTGVEWVRGEPLSGGSEGTTLGAVVGKPTERRDQPPTPSTSDAPTPTTAPSVTSSAPPTGTSSGAPATTTEPTAPSTSTAPSTGSSSAPAQPGSQTPAPTATEPSPGL</sequence>
<protein>
    <submittedName>
        <fullName evidence="3">Uncharacterized protein</fullName>
    </submittedName>
</protein>
<dbReference type="RefSeq" id="WP_106185381.1">
    <property type="nucleotide sequence ID" value="NZ_PVTF01000001.1"/>
</dbReference>
<keyword evidence="2" id="KW-0812">Transmembrane</keyword>
<comment type="caution">
    <text evidence="3">The sequence shown here is derived from an EMBL/GenBank/DDBJ whole genome shotgun (WGS) entry which is preliminary data.</text>
</comment>
<evidence type="ECO:0000256" key="2">
    <source>
        <dbReference type="SAM" id="Phobius"/>
    </source>
</evidence>
<dbReference type="AlphaFoldDB" id="A0A2T0TL47"/>
<dbReference type="EMBL" id="PVTF01000001">
    <property type="protein sequence ID" value="PRY46341.1"/>
    <property type="molecule type" value="Genomic_DNA"/>
</dbReference>
<dbReference type="Proteomes" id="UP000239494">
    <property type="component" value="Unassembled WGS sequence"/>
</dbReference>
<keyword evidence="2" id="KW-1133">Transmembrane helix</keyword>
<feature type="compositionally biased region" description="Low complexity" evidence="1">
    <location>
        <begin position="188"/>
        <end position="251"/>
    </location>
</feature>
<evidence type="ECO:0000313" key="3">
    <source>
        <dbReference type="EMBL" id="PRY46341.1"/>
    </source>
</evidence>
<feature type="transmembrane region" description="Helical" evidence="2">
    <location>
        <begin position="49"/>
        <end position="70"/>
    </location>
</feature>
<keyword evidence="2" id="KW-0472">Membrane</keyword>
<feature type="region of interest" description="Disordered" evidence="1">
    <location>
        <begin position="159"/>
        <end position="257"/>
    </location>
</feature>
<reference evidence="3 4" key="1">
    <citation type="submission" date="2018-03" db="EMBL/GenBank/DDBJ databases">
        <title>Genomic Encyclopedia of Archaeal and Bacterial Type Strains, Phase II (KMG-II): from individual species to whole genera.</title>
        <authorList>
            <person name="Goeker M."/>
        </authorList>
    </citation>
    <scope>NUCLEOTIDE SEQUENCE [LARGE SCALE GENOMIC DNA]</scope>
    <source>
        <strain evidence="3 4">DSM 44720</strain>
    </source>
</reference>
<accession>A0A2T0TL47</accession>